<protein>
    <recommendedName>
        <fullName evidence="5">Ribosome maturation factor RimM</fullName>
    </recommendedName>
</protein>
<dbReference type="InterPro" id="IPR011961">
    <property type="entry name" value="RimM"/>
</dbReference>
<dbReference type="NCBIfam" id="TIGR02273">
    <property type="entry name" value="16S_RimM"/>
    <property type="match status" value="1"/>
</dbReference>
<gene>
    <name evidence="5 8" type="primary">rimM</name>
    <name evidence="8" type="ORF">IRI77_21120</name>
</gene>
<dbReference type="Gene3D" id="2.40.30.60">
    <property type="entry name" value="RimM"/>
    <property type="match status" value="1"/>
</dbReference>
<evidence type="ECO:0000256" key="5">
    <source>
        <dbReference type="HAMAP-Rule" id="MF_00014"/>
    </source>
</evidence>
<comment type="function">
    <text evidence="5">An accessory protein needed during the final step in the assembly of 30S ribosomal subunit, possibly for assembly of the head region. Essential for efficient processing of 16S rRNA. May be needed both before and after RbfA during the maturation of 16S rRNA. It has affinity for free ribosomal 30S subunits but not for 70S ribosomes.</text>
</comment>
<accession>A0A7S7NKJ7</accession>
<dbReference type="GO" id="GO:0005840">
    <property type="term" value="C:ribosome"/>
    <property type="evidence" value="ECO:0007669"/>
    <property type="project" value="InterPro"/>
</dbReference>
<dbReference type="EMBL" id="CP063849">
    <property type="protein sequence ID" value="QOY85331.1"/>
    <property type="molecule type" value="Genomic_DNA"/>
</dbReference>
<dbReference type="InterPro" id="IPR011033">
    <property type="entry name" value="PRC_barrel-like_sf"/>
</dbReference>
<comment type="subunit">
    <text evidence="5">Binds ribosomal protein uS19.</text>
</comment>
<comment type="domain">
    <text evidence="5">The PRC barrel domain binds ribosomal protein uS19.</text>
</comment>
<keyword evidence="9" id="KW-1185">Reference proteome</keyword>
<dbReference type="Pfam" id="PF24986">
    <property type="entry name" value="PRC_RimM"/>
    <property type="match status" value="1"/>
</dbReference>
<dbReference type="GO" id="GO:0005737">
    <property type="term" value="C:cytoplasm"/>
    <property type="evidence" value="ECO:0007669"/>
    <property type="project" value="UniProtKB-SubCell"/>
</dbReference>
<keyword evidence="2 5" id="KW-0690">Ribosome biogenesis</keyword>
<dbReference type="SUPFAM" id="SSF50447">
    <property type="entry name" value="Translation proteins"/>
    <property type="match status" value="1"/>
</dbReference>
<name>A0A7S7NKJ7_PALFE</name>
<comment type="subcellular location">
    <subcellularLocation>
        <location evidence="5">Cytoplasm</location>
    </subcellularLocation>
</comment>
<dbReference type="Pfam" id="PF01782">
    <property type="entry name" value="RimM"/>
    <property type="match status" value="1"/>
</dbReference>
<dbReference type="PANTHER" id="PTHR33692:SF1">
    <property type="entry name" value="RIBOSOME MATURATION FACTOR RIMM"/>
    <property type="match status" value="1"/>
</dbReference>
<proteinExistence type="inferred from homology"/>
<sequence length="188" mass="20422">MIGQLTRTHGLKGEILAEGWNDVERYQALPLVWLRNRTGAWARGGEPLQVESIRPHKGGLLVAFAGLPSVDDVEPLQGCEMVIRRTDRPPLDEGEFYMADLVGCEVFDRASGRKLGTVTGWQEFGGPVLLEVLAEGASPGEPGDSISIPFARSICVEINPAERRLGVDLPDGLLELNKTVPKEPGDAR</sequence>
<evidence type="ECO:0000313" key="9">
    <source>
        <dbReference type="Proteomes" id="UP000593892"/>
    </source>
</evidence>
<dbReference type="AlphaFoldDB" id="A0A7S7NKJ7"/>
<comment type="similarity">
    <text evidence="5">Belongs to the RimM family.</text>
</comment>
<dbReference type="RefSeq" id="WP_194447001.1">
    <property type="nucleotide sequence ID" value="NZ_CP063849.1"/>
</dbReference>
<organism evidence="8 9">
    <name type="scientific">Paludibaculum fermentans</name>
    <dbReference type="NCBI Taxonomy" id="1473598"/>
    <lineage>
        <taxon>Bacteria</taxon>
        <taxon>Pseudomonadati</taxon>
        <taxon>Acidobacteriota</taxon>
        <taxon>Terriglobia</taxon>
        <taxon>Bryobacterales</taxon>
        <taxon>Bryobacteraceae</taxon>
        <taxon>Paludibaculum</taxon>
    </lineage>
</organism>
<dbReference type="PANTHER" id="PTHR33692">
    <property type="entry name" value="RIBOSOME MATURATION FACTOR RIMM"/>
    <property type="match status" value="1"/>
</dbReference>
<dbReference type="InterPro" id="IPR056792">
    <property type="entry name" value="PRC_RimM"/>
</dbReference>
<dbReference type="GO" id="GO:0006364">
    <property type="term" value="P:rRNA processing"/>
    <property type="evidence" value="ECO:0007669"/>
    <property type="project" value="UniProtKB-UniRule"/>
</dbReference>
<keyword evidence="4 5" id="KW-0143">Chaperone</keyword>
<keyword evidence="3 5" id="KW-0698">rRNA processing</keyword>
<evidence type="ECO:0000313" key="8">
    <source>
        <dbReference type="EMBL" id="QOY85331.1"/>
    </source>
</evidence>
<evidence type="ECO:0000256" key="1">
    <source>
        <dbReference type="ARBA" id="ARBA00022490"/>
    </source>
</evidence>
<dbReference type="Proteomes" id="UP000593892">
    <property type="component" value="Chromosome"/>
</dbReference>
<dbReference type="InterPro" id="IPR009000">
    <property type="entry name" value="Transl_B-barrel_sf"/>
</dbReference>
<feature type="domain" description="RimM N-terminal" evidence="6">
    <location>
        <begin position="2"/>
        <end position="86"/>
    </location>
</feature>
<evidence type="ECO:0000259" key="7">
    <source>
        <dbReference type="Pfam" id="PF24986"/>
    </source>
</evidence>
<evidence type="ECO:0000256" key="2">
    <source>
        <dbReference type="ARBA" id="ARBA00022517"/>
    </source>
</evidence>
<keyword evidence="1 5" id="KW-0963">Cytoplasm</keyword>
<dbReference type="HAMAP" id="MF_00014">
    <property type="entry name" value="Ribosome_mat_RimM"/>
    <property type="match status" value="1"/>
</dbReference>
<feature type="domain" description="Ribosome maturation factor RimM PRC barrel" evidence="7">
    <location>
        <begin position="100"/>
        <end position="173"/>
    </location>
</feature>
<evidence type="ECO:0000256" key="4">
    <source>
        <dbReference type="ARBA" id="ARBA00023186"/>
    </source>
</evidence>
<reference evidence="8 9" key="1">
    <citation type="submission" date="2020-10" db="EMBL/GenBank/DDBJ databases">
        <title>Complete genome sequence of Paludibaculum fermentans P105T, a facultatively anaerobic acidobacterium capable of dissimilatory Fe(III) reduction.</title>
        <authorList>
            <person name="Dedysh S.N."/>
            <person name="Beletsky A.V."/>
            <person name="Kulichevskaya I.S."/>
            <person name="Mardanov A.V."/>
            <person name="Ravin N.V."/>
        </authorList>
    </citation>
    <scope>NUCLEOTIDE SEQUENCE [LARGE SCALE GENOMIC DNA]</scope>
    <source>
        <strain evidence="8 9">P105</strain>
    </source>
</reference>
<dbReference type="InterPro" id="IPR002676">
    <property type="entry name" value="RimM_N"/>
</dbReference>
<dbReference type="GO" id="GO:0042274">
    <property type="term" value="P:ribosomal small subunit biogenesis"/>
    <property type="evidence" value="ECO:0007669"/>
    <property type="project" value="UniProtKB-UniRule"/>
</dbReference>
<dbReference type="InterPro" id="IPR036976">
    <property type="entry name" value="RimM_N_sf"/>
</dbReference>
<dbReference type="KEGG" id="pfer:IRI77_21120"/>
<evidence type="ECO:0000259" key="6">
    <source>
        <dbReference type="Pfam" id="PF01782"/>
    </source>
</evidence>
<dbReference type="GO" id="GO:0043022">
    <property type="term" value="F:ribosome binding"/>
    <property type="evidence" value="ECO:0007669"/>
    <property type="project" value="InterPro"/>
</dbReference>
<dbReference type="Gene3D" id="2.30.30.240">
    <property type="entry name" value="PRC-barrel domain"/>
    <property type="match status" value="1"/>
</dbReference>
<evidence type="ECO:0000256" key="3">
    <source>
        <dbReference type="ARBA" id="ARBA00022552"/>
    </source>
</evidence>
<dbReference type="SUPFAM" id="SSF50346">
    <property type="entry name" value="PRC-barrel domain"/>
    <property type="match status" value="1"/>
</dbReference>